<protein>
    <submittedName>
        <fullName evidence="1">Uncharacterized protein</fullName>
    </submittedName>
</protein>
<reference evidence="2" key="1">
    <citation type="submission" date="2017-04" db="EMBL/GenBank/DDBJ databases">
        <authorList>
            <person name="Song Y."/>
            <person name="Cho B.-K."/>
        </authorList>
    </citation>
    <scope>NUCLEOTIDE SEQUENCE [LARGE SCALE GENOMIC DNA]</scope>
    <source>
        <strain evidence="2">SL1</strain>
    </source>
</reference>
<dbReference type="KEGG" id="cdrk:B9W14_06405"/>
<name>A0A2U8DNW5_9CLOT</name>
<dbReference type="EMBL" id="CP020953">
    <property type="protein sequence ID" value="AWI04141.1"/>
    <property type="molecule type" value="Genomic_DNA"/>
</dbReference>
<organism evidence="1 2">
    <name type="scientific">Clostridium drakei</name>
    <dbReference type="NCBI Taxonomy" id="332101"/>
    <lineage>
        <taxon>Bacteria</taxon>
        <taxon>Bacillati</taxon>
        <taxon>Bacillota</taxon>
        <taxon>Clostridia</taxon>
        <taxon>Eubacteriales</taxon>
        <taxon>Clostridiaceae</taxon>
        <taxon>Clostridium</taxon>
    </lineage>
</organism>
<dbReference type="OrthoDB" id="1920078at2"/>
<evidence type="ECO:0000313" key="2">
    <source>
        <dbReference type="Proteomes" id="UP000244910"/>
    </source>
</evidence>
<evidence type="ECO:0000313" key="1">
    <source>
        <dbReference type="EMBL" id="AWI04141.1"/>
    </source>
</evidence>
<dbReference type="Proteomes" id="UP000244910">
    <property type="component" value="Chromosome"/>
</dbReference>
<dbReference type="RefSeq" id="WP_032077521.1">
    <property type="nucleotide sequence ID" value="NZ_CP020953.1"/>
</dbReference>
<proteinExistence type="predicted"/>
<accession>A0A2U8DNW5</accession>
<sequence>MSLPRVWLNYDEFIEQFKSELEPYLHKALDDKLDIFKDSCEIMNEIYDLLPEDKFKDIARKIDDIVFSIKYKGEFHIHGIRSEVPPLKIDFDTIWKPPEKITLTGIQLDLTGWKSHDLYSLLVRRKNKSRFLMTNVPFKESPEHKILPIAYPFGFGKKHVQLSPEDDVIFRIHNKSGNSRQLYWDVEYLTLGNLPSSGSTILFLDVSGSMWDILENMSKLMMIFLQNLYGIDPVTVCFVSGIGMKYTRGSYYFVRKDFVNKYKAIEYLSVSSNIPHQGGGDYDIVTVQSAMDYKLDQFDNYIFCTDQTLESNPDTKFIQKLQKFFHQDQSIFCLPVSNGDRAYWDLKYKKLNLFKPI</sequence>
<keyword evidence="2" id="KW-1185">Reference proteome</keyword>
<dbReference type="AlphaFoldDB" id="A0A2U8DNW5"/>
<gene>
    <name evidence="1" type="ORF">B9W14_06405</name>
</gene>